<evidence type="ECO:0000313" key="3">
    <source>
        <dbReference type="EMBL" id="CAI5798438.1"/>
    </source>
</evidence>
<sequence length="86" mass="8322">MAAGVTVAVVATHKADMVAWAMVGTDMAAAVMGASMAVALAAISHAMATDPGVEASLTPSSEGTASVDPADPADPAKPWRGPSSGT</sequence>
<keyword evidence="2" id="KW-1133">Transmembrane helix</keyword>
<accession>A0AA35LLQ1</accession>
<dbReference type="AlphaFoldDB" id="A0AA35LLQ1"/>
<reference evidence="3" key="1">
    <citation type="submission" date="2022-12" db="EMBL/GenBank/DDBJ databases">
        <authorList>
            <person name="Alioto T."/>
            <person name="Alioto T."/>
            <person name="Gomez Garrido J."/>
        </authorList>
    </citation>
    <scope>NUCLEOTIDE SEQUENCE</scope>
</reference>
<evidence type="ECO:0000256" key="2">
    <source>
        <dbReference type="SAM" id="Phobius"/>
    </source>
</evidence>
<feature type="transmembrane region" description="Helical" evidence="2">
    <location>
        <begin position="20"/>
        <end position="43"/>
    </location>
</feature>
<keyword evidence="2" id="KW-0472">Membrane</keyword>
<proteinExistence type="predicted"/>
<gene>
    <name evidence="3" type="ORF">PODLI_1B036873</name>
</gene>
<evidence type="ECO:0000313" key="4">
    <source>
        <dbReference type="Proteomes" id="UP001178461"/>
    </source>
</evidence>
<feature type="region of interest" description="Disordered" evidence="1">
    <location>
        <begin position="52"/>
        <end position="86"/>
    </location>
</feature>
<dbReference type="EMBL" id="OX395143">
    <property type="protein sequence ID" value="CAI5798438.1"/>
    <property type="molecule type" value="Genomic_DNA"/>
</dbReference>
<name>A0AA35LLQ1_9SAUR</name>
<organism evidence="3 4">
    <name type="scientific">Podarcis lilfordi</name>
    <name type="common">Lilford's wall lizard</name>
    <dbReference type="NCBI Taxonomy" id="74358"/>
    <lineage>
        <taxon>Eukaryota</taxon>
        <taxon>Metazoa</taxon>
        <taxon>Chordata</taxon>
        <taxon>Craniata</taxon>
        <taxon>Vertebrata</taxon>
        <taxon>Euteleostomi</taxon>
        <taxon>Lepidosauria</taxon>
        <taxon>Squamata</taxon>
        <taxon>Bifurcata</taxon>
        <taxon>Unidentata</taxon>
        <taxon>Episquamata</taxon>
        <taxon>Laterata</taxon>
        <taxon>Lacertibaenia</taxon>
        <taxon>Lacertidae</taxon>
        <taxon>Podarcis</taxon>
    </lineage>
</organism>
<keyword evidence="2" id="KW-0812">Transmembrane</keyword>
<protein>
    <submittedName>
        <fullName evidence="3">Uncharacterized protein</fullName>
    </submittedName>
</protein>
<evidence type="ECO:0000256" key="1">
    <source>
        <dbReference type="SAM" id="MobiDB-lite"/>
    </source>
</evidence>
<dbReference type="Proteomes" id="UP001178461">
    <property type="component" value="Chromosome 16"/>
</dbReference>
<keyword evidence="4" id="KW-1185">Reference proteome</keyword>